<keyword evidence="2" id="KW-1185">Reference proteome</keyword>
<dbReference type="RefSeq" id="WP_181536804.1">
    <property type="nucleotide sequence ID" value="NZ_JACDUU010000002.1"/>
</dbReference>
<reference evidence="1 2" key="1">
    <citation type="submission" date="2020-07" db="EMBL/GenBank/DDBJ databases">
        <title>Genomic Encyclopedia of Type Strains, Phase IV (KMG-IV): sequencing the most valuable type-strain genomes for metagenomic binning, comparative biology and taxonomic classification.</title>
        <authorList>
            <person name="Goeker M."/>
        </authorList>
    </citation>
    <scope>NUCLEOTIDE SEQUENCE [LARGE SCALE GENOMIC DNA]</scope>
    <source>
        <strain evidence="1 2">DSM 25220</strain>
    </source>
</reference>
<accession>A0A7V9YYR5</accession>
<evidence type="ECO:0000313" key="2">
    <source>
        <dbReference type="Proteomes" id="UP000580891"/>
    </source>
</evidence>
<name>A0A7V9YYR5_9BACL</name>
<protein>
    <recommendedName>
        <fullName evidence="3">DUF218 domain-containing protein</fullName>
    </recommendedName>
</protein>
<gene>
    <name evidence="1" type="ORF">HNQ85_001184</name>
</gene>
<dbReference type="Proteomes" id="UP000580891">
    <property type="component" value="Unassembled WGS sequence"/>
</dbReference>
<dbReference type="EMBL" id="JACDUU010000002">
    <property type="protein sequence ID" value="MBA2870914.1"/>
    <property type="molecule type" value="Genomic_DNA"/>
</dbReference>
<proteinExistence type="predicted"/>
<evidence type="ECO:0008006" key="3">
    <source>
        <dbReference type="Google" id="ProtNLM"/>
    </source>
</evidence>
<evidence type="ECO:0000313" key="1">
    <source>
        <dbReference type="EMBL" id="MBA2870914.1"/>
    </source>
</evidence>
<dbReference type="AlphaFoldDB" id="A0A7V9YYR5"/>
<organism evidence="1 2">
    <name type="scientific">[Anoxybacillus] calidus</name>
    <dbReference type="NCBI Taxonomy" id="575178"/>
    <lineage>
        <taxon>Bacteria</taxon>
        <taxon>Bacillati</taxon>
        <taxon>Bacillota</taxon>
        <taxon>Bacilli</taxon>
        <taxon>Bacillales</taxon>
        <taxon>Anoxybacillaceae</taxon>
        <taxon>Paranoxybacillus</taxon>
    </lineage>
</organism>
<comment type="caution">
    <text evidence="1">The sequence shown here is derived from an EMBL/GenBank/DDBJ whole genome shotgun (WGS) entry which is preliminary data.</text>
</comment>
<sequence>MNQQFIESLSDFIFLERQHLYKEADVVLYHPGHFPELNNDISRLYIDEPFKKIMIPNVHNGFLNQNEYHYHKNILIDRGIPKDIILPIEGEAYTANDVIKNAMLQLNHKEDQKILLAGKSFFCRRFFLIASAYAEDNMLLDVLPIEDKRGINKESWFLSDVGTNRVLNEMKMINEFLQKNNKELLDSLSKQVIKNEP</sequence>